<feature type="chain" id="PRO_5043410808" evidence="1">
    <location>
        <begin position="20"/>
        <end position="77"/>
    </location>
</feature>
<evidence type="ECO:0000313" key="2">
    <source>
        <dbReference type="EMBL" id="KAK6948740.1"/>
    </source>
</evidence>
<sequence length="77" mass="8509">MAMYWLLSLVCLLTPLSSAAQGYSGGGIVDETITESVTETVTKVVNSFHALYNLFPQHLFYNCNNYTANPDSGQWVD</sequence>
<feature type="signal peptide" evidence="1">
    <location>
        <begin position="1"/>
        <end position="19"/>
    </location>
</feature>
<accession>A0AAX6M7W2</accession>
<organism evidence="2 3">
    <name type="scientific">Daldinia eschscholtzii</name>
    <dbReference type="NCBI Taxonomy" id="292717"/>
    <lineage>
        <taxon>Eukaryota</taxon>
        <taxon>Fungi</taxon>
        <taxon>Dikarya</taxon>
        <taxon>Ascomycota</taxon>
        <taxon>Pezizomycotina</taxon>
        <taxon>Sordariomycetes</taxon>
        <taxon>Xylariomycetidae</taxon>
        <taxon>Xylariales</taxon>
        <taxon>Hypoxylaceae</taxon>
        <taxon>Daldinia</taxon>
    </lineage>
</organism>
<keyword evidence="1" id="KW-0732">Signal</keyword>
<proteinExistence type="predicted"/>
<gene>
    <name evidence="2" type="ORF">Daesc_010511</name>
</gene>
<evidence type="ECO:0000313" key="3">
    <source>
        <dbReference type="Proteomes" id="UP001369815"/>
    </source>
</evidence>
<comment type="caution">
    <text evidence="2">The sequence shown here is derived from an EMBL/GenBank/DDBJ whole genome shotgun (WGS) entry which is preliminary data.</text>
</comment>
<reference evidence="2 3" key="1">
    <citation type="journal article" date="2024" name="Front Chem Biol">
        <title>Unveiling the potential of Daldinia eschscholtzii MFLUCC 19-0629 through bioactivity and bioinformatics studies for enhanced sustainable agriculture production.</title>
        <authorList>
            <person name="Brooks S."/>
            <person name="Weaver J.A."/>
            <person name="Klomchit A."/>
            <person name="Alharthi S.A."/>
            <person name="Onlamun T."/>
            <person name="Nurani R."/>
            <person name="Vong T.K."/>
            <person name="Alberti F."/>
            <person name="Greco C."/>
        </authorList>
    </citation>
    <scope>NUCLEOTIDE SEQUENCE [LARGE SCALE GENOMIC DNA]</scope>
    <source>
        <strain evidence="2">MFLUCC 19-0629</strain>
    </source>
</reference>
<dbReference type="AlphaFoldDB" id="A0AAX6M7W2"/>
<protein>
    <submittedName>
        <fullName evidence="2">Uncharacterized protein</fullName>
    </submittedName>
</protein>
<dbReference type="EMBL" id="JBANMG010000010">
    <property type="protein sequence ID" value="KAK6948740.1"/>
    <property type="molecule type" value="Genomic_DNA"/>
</dbReference>
<dbReference type="Proteomes" id="UP001369815">
    <property type="component" value="Unassembled WGS sequence"/>
</dbReference>
<name>A0AAX6M7W2_9PEZI</name>
<keyword evidence="3" id="KW-1185">Reference proteome</keyword>
<evidence type="ECO:0000256" key="1">
    <source>
        <dbReference type="SAM" id="SignalP"/>
    </source>
</evidence>